<dbReference type="AlphaFoldDB" id="A0A644Z2P2"/>
<organism evidence="2">
    <name type="scientific">bioreactor metagenome</name>
    <dbReference type="NCBI Taxonomy" id="1076179"/>
    <lineage>
        <taxon>unclassified sequences</taxon>
        <taxon>metagenomes</taxon>
        <taxon>ecological metagenomes</taxon>
    </lineage>
</organism>
<dbReference type="InterPro" id="IPR025714">
    <property type="entry name" value="Methyltranfer_dom"/>
</dbReference>
<comment type="caution">
    <text evidence="2">The sequence shown here is derived from an EMBL/GenBank/DDBJ whole genome shotgun (WGS) entry which is preliminary data.</text>
</comment>
<dbReference type="SUPFAM" id="SSF53335">
    <property type="entry name" value="S-adenosyl-L-methionine-dependent methyltransferases"/>
    <property type="match status" value="1"/>
</dbReference>
<dbReference type="InterPro" id="IPR029063">
    <property type="entry name" value="SAM-dependent_MTases_sf"/>
</dbReference>
<protein>
    <recommendedName>
        <fullName evidence="1">Methyltransferase domain-containing protein</fullName>
    </recommendedName>
</protein>
<gene>
    <name evidence="2" type="ORF">SDC9_81134</name>
</gene>
<dbReference type="CDD" id="cd02440">
    <property type="entry name" value="AdoMet_MTases"/>
    <property type="match status" value="1"/>
</dbReference>
<dbReference type="Gene3D" id="3.40.50.150">
    <property type="entry name" value="Vaccinia Virus protein VP39"/>
    <property type="match status" value="1"/>
</dbReference>
<feature type="domain" description="Methyltransferase" evidence="1">
    <location>
        <begin position="93"/>
        <end position="210"/>
    </location>
</feature>
<sequence>MNFSLQIISTTKQTVKKHRSSNNPIIRLGVSMLYVFWHATRTVISVCVDPGFRSILMLRVLHSKNVHQTTSLTAMNRYPKIFSACHDYFDGKQALKILSYGCSTGEEVLTLRQYFPNAHIIGAEINKHSLSICRKLPVDENTTFIYSTRSEIQKHGPFDAIFCMAVLQRNPHLIAAKGIRNLKEIYPFEKFEQQIIELDELIKPQGLLVVHFTQYSLWDTSVAPKYQPFGNHNQDTYKSPVFDKNSHLVENSAPQSSIFVKL</sequence>
<accession>A0A644Z2P2</accession>
<evidence type="ECO:0000313" key="2">
    <source>
        <dbReference type="EMBL" id="MPM34548.1"/>
    </source>
</evidence>
<reference evidence="2" key="1">
    <citation type="submission" date="2019-08" db="EMBL/GenBank/DDBJ databases">
        <authorList>
            <person name="Kucharzyk K."/>
            <person name="Murdoch R.W."/>
            <person name="Higgins S."/>
            <person name="Loffler F."/>
        </authorList>
    </citation>
    <scope>NUCLEOTIDE SEQUENCE</scope>
</reference>
<dbReference type="EMBL" id="VSSQ01007007">
    <property type="protein sequence ID" value="MPM34548.1"/>
    <property type="molecule type" value="Genomic_DNA"/>
</dbReference>
<evidence type="ECO:0000259" key="1">
    <source>
        <dbReference type="Pfam" id="PF13847"/>
    </source>
</evidence>
<proteinExistence type="predicted"/>
<dbReference type="Pfam" id="PF13847">
    <property type="entry name" value="Methyltransf_31"/>
    <property type="match status" value="1"/>
</dbReference>
<name>A0A644Z2P2_9ZZZZ</name>